<dbReference type="Proteomes" id="UP000280668">
    <property type="component" value="Unassembled WGS sequence"/>
</dbReference>
<comment type="function">
    <text evidence="1">Catalyzes the cleavage of 5-oxoproline to form L-glutamate coupled to the hydrolysis of ATP to ADP and inorganic phosphate.</text>
</comment>
<dbReference type="HAMAP" id="MF_00691">
    <property type="entry name" value="PxpA"/>
    <property type="match status" value="1"/>
</dbReference>
<protein>
    <recommendedName>
        <fullName evidence="1">5-oxoprolinase subunit A</fullName>
        <shortName evidence="1">5-OPase subunit A</shortName>
        <ecNumber evidence="1">3.5.2.9</ecNumber>
    </recommendedName>
    <alternativeName>
        <fullName evidence="1">5-oxoprolinase (ATP-hydrolyzing) subunit A</fullName>
    </alternativeName>
</protein>
<keyword evidence="3" id="KW-1185">Reference proteome</keyword>
<keyword evidence="1" id="KW-0067">ATP-binding</keyword>
<dbReference type="InterPro" id="IPR011330">
    <property type="entry name" value="Glyco_hydro/deAcase_b/a-brl"/>
</dbReference>
<dbReference type="RefSeq" id="WP_123304773.1">
    <property type="nucleotide sequence ID" value="NZ_RKHK01000001.1"/>
</dbReference>
<accession>A0A3N2BGS2</accession>
<dbReference type="NCBIfam" id="NF003816">
    <property type="entry name" value="PRK05406.1-5"/>
    <property type="match status" value="1"/>
</dbReference>
<keyword evidence="1" id="KW-0378">Hydrolase</keyword>
<dbReference type="EC" id="3.5.2.9" evidence="1"/>
<dbReference type="AlphaFoldDB" id="A0A3N2BGS2"/>
<name>A0A3N2BGS2_9MICO</name>
<dbReference type="SUPFAM" id="SSF88713">
    <property type="entry name" value="Glycoside hydrolase/deacetylase"/>
    <property type="match status" value="1"/>
</dbReference>
<proteinExistence type="inferred from homology"/>
<dbReference type="GO" id="GO:0005524">
    <property type="term" value="F:ATP binding"/>
    <property type="evidence" value="ECO:0007669"/>
    <property type="project" value="UniProtKB-UniRule"/>
</dbReference>
<sequence length="253" mass="25697">MQPAPGIDLNADLGEGFGPWPMGDDAAMLDLVTSANVAGGFHAGDPAGIARTLAAAAARGVSVGAHPGYRDLVGFGRRFVAATAEELRADVVYQVGAVQALARAAGLDVGYIKAHGELYHQLSSNPTHSAAFLAAATDVGLPVLALAGSAFAQWAAEAGVPVYAEAFGDRAYAPDGSLVPRGEPGALRHDAQQVIDGVLQLAETGTVTAIDGSVIPVRADSICLHGDTPGAVEFARSVRAALQDAGIPLRPFV</sequence>
<reference evidence="2 3" key="1">
    <citation type="submission" date="2018-11" db="EMBL/GenBank/DDBJ databases">
        <title>Sequencing the genomes of 1000 actinobacteria strains.</title>
        <authorList>
            <person name="Klenk H.-P."/>
        </authorList>
    </citation>
    <scope>NUCLEOTIDE SEQUENCE [LARGE SCALE GENOMIC DNA]</scope>
    <source>
        <strain evidence="2 3">DSM 11294</strain>
    </source>
</reference>
<gene>
    <name evidence="1" type="primary">pxpA</name>
    <name evidence="2" type="ORF">EDD31_2868</name>
</gene>
<dbReference type="PANTHER" id="PTHR30292">
    <property type="entry name" value="UNCHARACTERIZED PROTEIN YBGL-RELATED"/>
    <property type="match status" value="1"/>
</dbReference>
<dbReference type="CDD" id="cd10787">
    <property type="entry name" value="LamB_YcsF_like"/>
    <property type="match status" value="1"/>
</dbReference>
<dbReference type="GO" id="GO:0005975">
    <property type="term" value="P:carbohydrate metabolic process"/>
    <property type="evidence" value="ECO:0007669"/>
    <property type="project" value="InterPro"/>
</dbReference>
<evidence type="ECO:0000256" key="1">
    <source>
        <dbReference type="HAMAP-Rule" id="MF_00691"/>
    </source>
</evidence>
<comment type="similarity">
    <text evidence="1">Belongs to the LamB/PxpA family.</text>
</comment>
<comment type="caution">
    <text evidence="2">The sequence shown here is derived from an EMBL/GenBank/DDBJ whole genome shotgun (WGS) entry which is preliminary data.</text>
</comment>
<dbReference type="GO" id="GO:0017168">
    <property type="term" value="F:5-oxoprolinase (ATP-hydrolyzing) activity"/>
    <property type="evidence" value="ECO:0007669"/>
    <property type="project" value="UniProtKB-UniRule"/>
</dbReference>
<organism evidence="2 3">
    <name type="scientific">Bogoriella caseilytica</name>
    <dbReference type="NCBI Taxonomy" id="56055"/>
    <lineage>
        <taxon>Bacteria</taxon>
        <taxon>Bacillati</taxon>
        <taxon>Actinomycetota</taxon>
        <taxon>Actinomycetes</taxon>
        <taxon>Micrococcales</taxon>
        <taxon>Bogoriellaceae</taxon>
        <taxon>Bogoriella</taxon>
    </lineage>
</organism>
<keyword evidence="1" id="KW-0547">Nucleotide-binding</keyword>
<comment type="subunit">
    <text evidence="1">Forms a complex composed of PxpA, PxpB and PxpC.</text>
</comment>
<evidence type="ECO:0000313" key="3">
    <source>
        <dbReference type="Proteomes" id="UP000280668"/>
    </source>
</evidence>
<dbReference type="InterPro" id="IPR005501">
    <property type="entry name" value="LamB/YcsF/PxpA-like"/>
</dbReference>
<dbReference type="EMBL" id="RKHK01000001">
    <property type="protein sequence ID" value="ROR74452.1"/>
    <property type="molecule type" value="Genomic_DNA"/>
</dbReference>
<evidence type="ECO:0000313" key="2">
    <source>
        <dbReference type="EMBL" id="ROR74452.1"/>
    </source>
</evidence>
<dbReference type="Pfam" id="PF03746">
    <property type="entry name" value="LamB_YcsF"/>
    <property type="match status" value="1"/>
</dbReference>
<dbReference type="OrthoDB" id="9773478at2"/>
<dbReference type="NCBIfam" id="NF003814">
    <property type="entry name" value="PRK05406.1-3"/>
    <property type="match status" value="1"/>
</dbReference>
<comment type="catalytic activity">
    <reaction evidence="1">
        <text>5-oxo-L-proline + ATP + 2 H2O = L-glutamate + ADP + phosphate + H(+)</text>
        <dbReference type="Rhea" id="RHEA:10348"/>
        <dbReference type="ChEBI" id="CHEBI:15377"/>
        <dbReference type="ChEBI" id="CHEBI:15378"/>
        <dbReference type="ChEBI" id="CHEBI:29985"/>
        <dbReference type="ChEBI" id="CHEBI:30616"/>
        <dbReference type="ChEBI" id="CHEBI:43474"/>
        <dbReference type="ChEBI" id="CHEBI:58402"/>
        <dbReference type="ChEBI" id="CHEBI:456216"/>
        <dbReference type="EC" id="3.5.2.9"/>
    </reaction>
</comment>
<dbReference type="Gene3D" id="3.20.20.370">
    <property type="entry name" value="Glycoside hydrolase/deacetylase"/>
    <property type="match status" value="1"/>
</dbReference>
<dbReference type="PANTHER" id="PTHR30292:SF0">
    <property type="entry name" value="5-OXOPROLINASE SUBUNIT A"/>
    <property type="match status" value="1"/>
</dbReference>